<accession>A0A9Q0LT97</accession>
<proteinExistence type="predicted"/>
<protein>
    <submittedName>
        <fullName evidence="1">Uncharacterized protein</fullName>
    </submittedName>
</protein>
<dbReference type="Proteomes" id="UP001149090">
    <property type="component" value="Unassembled WGS sequence"/>
</dbReference>
<dbReference type="AlphaFoldDB" id="A0A9Q0LT97"/>
<comment type="caution">
    <text evidence="1">The sequence shown here is derived from an EMBL/GenBank/DDBJ whole genome shotgun (WGS) entry which is preliminary data.</text>
</comment>
<name>A0A9Q0LT97_ANAIG</name>
<dbReference type="EMBL" id="JAPDFW010000029">
    <property type="protein sequence ID" value="KAJ5079521.1"/>
    <property type="molecule type" value="Genomic_DNA"/>
</dbReference>
<gene>
    <name evidence="1" type="ORF">M0811_14466</name>
</gene>
<evidence type="ECO:0000313" key="1">
    <source>
        <dbReference type="EMBL" id="KAJ5079521.1"/>
    </source>
</evidence>
<reference evidence="1" key="1">
    <citation type="submission" date="2022-10" db="EMBL/GenBank/DDBJ databases">
        <title>Novel sulphate-reducing endosymbionts in the free-living metamonad Anaeramoeba.</title>
        <authorList>
            <person name="Jerlstrom-Hultqvist J."/>
            <person name="Cepicka I."/>
            <person name="Gallot-Lavallee L."/>
            <person name="Salas-Leiva D."/>
            <person name="Curtis B.A."/>
            <person name="Zahonova K."/>
            <person name="Pipaliya S."/>
            <person name="Dacks J."/>
            <person name="Roger A.J."/>
        </authorList>
    </citation>
    <scope>NUCLEOTIDE SEQUENCE</scope>
    <source>
        <strain evidence="1">BMAN</strain>
    </source>
</reference>
<sequence>MEANKLQFNLQLQWQFYSTIKLTIQSSFYILPNLKHTINCILNSITTIYNKFKLQFNYRNSIWAEARWQRLASKV</sequence>
<keyword evidence="2" id="KW-1185">Reference proteome</keyword>
<organism evidence="1 2">
    <name type="scientific">Anaeramoeba ignava</name>
    <name type="common">Anaerobic marine amoeba</name>
    <dbReference type="NCBI Taxonomy" id="1746090"/>
    <lineage>
        <taxon>Eukaryota</taxon>
        <taxon>Metamonada</taxon>
        <taxon>Anaeramoebidae</taxon>
        <taxon>Anaeramoeba</taxon>
    </lineage>
</organism>
<evidence type="ECO:0000313" key="2">
    <source>
        <dbReference type="Proteomes" id="UP001149090"/>
    </source>
</evidence>